<dbReference type="GO" id="GO:0016757">
    <property type="term" value="F:glycosyltransferase activity"/>
    <property type="evidence" value="ECO:0007669"/>
    <property type="project" value="UniProtKB-KW"/>
</dbReference>
<keyword evidence="7" id="KW-1185">Reference proteome</keyword>
<feature type="domain" description="Glycosyltransferase 2-like" evidence="5">
    <location>
        <begin position="6"/>
        <end position="142"/>
    </location>
</feature>
<keyword evidence="4 6" id="KW-0808">Transferase</keyword>
<evidence type="ECO:0000259" key="5">
    <source>
        <dbReference type="Pfam" id="PF00535"/>
    </source>
</evidence>
<keyword evidence="3 6" id="KW-0328">Glycosyltransferase</keyword>
<dbReference type="Gene3D" id="3.90.550.10">
    <property type="entry name" value="Spore Coat Polysaccharide Biosynthesis Protein SpsA, Chain A"/>
    <property type="match status" value="1"/>
</dbReference>
<name>A0ABV6K2X7_9LACO</name>
<evidence type="ECO:0000256" key="4">
    <source>
        <dbReference type="ARBA" id="ARBA00022679"/>
    </source>
</evidence>
<proteinExistence type="inferred from homology"/>
<reference evidence="6 7" key="1">
    <citation type="submission" date="2024-09" db="EMBL/GenBank/DDBJ databases">
        <authorList>
            <person name="Sun Q."/>
            <person name="Mori K."/>
        </authorList>
    </citation>
    <scope>NUCLEOTIDE SEQUENCE [LARGE SCALE GENOMIC DNA]</scope>
    <source>
        <strain evidence="6 7">TBRC 4575</strain>
    </source>
</reference>
<dbReference type="EC" id="2.4.-.-" evidence="6"/>
<organism evidence="6 7">
    <name type="scientific">Lactiplantibacillus plajomi</name>
    <dbReference type="NCBI Taxonomy" id="1457217"/>
    <lineage>
        <taxon>Bacteria</taxon>
        <taxon>Bacillati</taxon>
        <taxon>Bacillota</taxon>
        <taxon>Bacilli</taxon>
        <taxon>Lactobacillales</taxon>
        <taxon>Lactobacillaceae</taxon>
        <taxon>Lactiplantibacillus</taxon>
    </lineage>
</organism>
<dbReference type="InterPro" id="IPR029044">
    <property type="entry name" value="Nucleotide-diphossugar_trans"/>
</dbReference>
<comment type="caution">
    <text evidence="6">The sequence shown here is derived from an EMBL/GenBank/DDBJ whole genome shotgun (WGS) entry which is preliminary data.</text>
</comment>
<comment type="pathway">
    <text evidence="1">Cell wall biogenesis; cell wall polysaccharide biosynthesis.</text>
</comment>
<evidence type="ECO:0000256" key="1">
    <source>
        <dbReference type="ARBA" id="ARBA00004776"/>
    </source>
</evidence>
<dbReference type="PANTHER" id="PTHR43179">
    <property type="entry name" value="RHAMNOSYLTRANSFERASE WBBL"/>
    <property type="match status" value="1"/>
</dbReference>
<sequence>MKYGSIVVTFNRKKLLLEALDSLLGQTVPPTSIILIDNHSTDGTKQLLQDQGLLDNPIIDYRYLDQNIGGAGGFARGMEIAKSKVNLDWVSLSDDDAIFADDYFEKLISYQSQHPERQVLTGSVYVGDGRLQDDQRCRFSNWSTFRAVEVPASEYDHNFEFDQYTFCGVFMNIDVIRAVGVADAGFFIWWDDCEYAIRTAKLSKPVNVVAAKLTHKTAIPSIDNKRKFVADWRIYYGYRNRMITIRRWSKRPLVSIAWLFSFYGRFALQLCGPLFRGYRKMAIRAYWEALRDAARYKEGLNPHFMPGQKF</sequence>
<dbReference type="InterPro" id="IPR001173">
    <property type="entry name" value="Glyco_trans_2-like"/>
</dbReference>
<accession>A0ABV6K2X7</accession>
<comment type="similarity">
    <text evidence="2">Belongs to the glycosyltransferase 2 family.</text>
</comment>
<evidence type="ECO:0000313" key="7">
    <source>
        <dbReference type="Proteomes" id="UP001589855"/>
    </source>
</evidence>
<evidence type="ECO:0000313" key="6">
    <source>
        <dbReference type="EMBL" id="MFC0423424.1"/>
    </source>
</evidence>
<evidence type="ECO:0000256" key="2">
    <source>
        <dbReference type="ARBA" id="ARBA00006739"/>
    </source>
</evidence>
<dbReference type="RefSeq" id="WP_137646211.1">
    <property type="nucleotide sequence ID" value="NZ_BAABRM010000053.1"/>
</dbReference>
<dbReference type="Proteomes" id="UP001589855">
    <property type="component" value="Unassembled WGS sequence"/>
</dbReference>
<gene>
    <name evidence="6" type="ORF">ACFFGS_04715</name>
</gene>
<dbReference type="PANTHER" id="PTHR43179:SF12">
    <property type="entry name" value="GALACTOFURANOSYLTRANSFERASE GLFT2"/>
    <property type="match status" value="1"/>
</dbReference>
<dbReference type="SUPFAM" id="SSF53448">
    <property type="entry name" value="Nucleotide-diphospho-sugar transferases"/>
    <property type="match status" value="1"/>
</dbReference>
<dbReference type="Pfam" id="PF00535">
    <property type="entry name" value="Glycos_transf_2"/>
    <property type="match status" value="1"/>
</dbReference>
<evidence type="ECO:0000256" key="3">
    <source>
        <dbReference type="ARBA" id="ARBA00022676"/>
    </source>
</evidence>
<protein>
    <submittedName>
        <fullName evidence="6">Glycosyltransferase</fullName>
        <ecNumber evidence="6">2.4.-.-</ecNumber>
    </submittedName>
</protein>
<dbReference type="EMBL" id="JBHLUK010000045">
    <property type="protein sequence ID" value="MFC0423424.1"/>
    <property type="molecule type" value="Genomic_DNA"/>
</dbReference>